<organism evidence="3 4">
    <name type="scientific">Meganyctiphanes norvegica</name>
    <name type="common">Northern krill</name>
    <name type="synonym">Thysanopoda norvegica</name>
    <dbReference type="NCBI Taxonomy" id="48144"/>
    <lineage>
        <taxon>Eukaryota</taxon>
        <taxon>Metazoa</taxon>
        <taxon>Ecdysozoa</taxon>
        <taxon>Arthropoda</taxon>
        <taxon>Crustacea</taxon>
        <taxon>Multicrustacea</taxon>
        <taxon>Malacostraca</taxon>
        <taxon>Eumalacostraca</taxon>
        <taxon>Eucarida</taxon>
        <taxon>Euphausiacea</taxon>
        <taxon>Euphausiidae</taxon>
        <taxon>Meganyctiphanes</taxon>
    </lineage>
</organism>
<gene>
    <name evidence="3" type="ORF">MNOR_LOCUS23134</name>
</gene>
<reference evidence="3 4" key="1">
    <citation type="submission" date="2024-05" db="EMBL/GenBank/DDBJ databases">
        <authorList>
            <person name="Wallberg A."/>
        </authorList>
    </citation>
    <scope>NUCLEOTIDE SEQUENCE [LARGE SCALE GENOMIC DNA]</scope>
</reference>
<evidence type="ECO:0000313" key="4">
    <source>
        <dbReference type="Proteomes" id="UP001497623"/>
    </source>
</evidence>
<evidence type="ECO:0000256" key="2">
    <source>
        <dbReference type="SAM" id="MobiDB-lite"/>
    </source>
</evidence>
<accession>A0AAV2RGE3</accession>
<comment type="caution">
    <text evidence="3">The sequence shown here is derived from an EMBL/GenBank/DDBJ whole genome shotgun (WGS) entry which is preliminary data.</text>
</comment>
<protein>
    <submittedName>
        <fullName evidence="3">Uncharacterized protein</fullName>
    </submittedName>
</protein>
<dbReference type="Proteomes" id="UP001497623">
    <property type="component" value="Unassembled WGS sequence"/>
</dbReference>
<keyword evidence="1" id="KW-0175">Coiled coil</keyword>
<keyword evidence="4" id="KW-1185">Reference proteome</keyword>
<sequence>MVQLTLDSFIASETSQDKLTYAYETNQDKLTYAYEAKQDELIRAFEVKQDELRLAYEAKKNELNKQNEELLRKNDEAINILSKIVADQEIYQNETSPPTASLFQGCTPNAAYIKQLTETCNVTCKTNSPVEQDGVGHDRPGSKHDKLLPFSIEIAYDVLSKLNKILEEQQCVDPVREGAATSMPPSPTSSQPEASIKPSNKPHIPESTNDDIQIGHDNCTISHIDNYLKEKALMEGVIPAANDKMSSFNEVVTNASSTNILYDVKENFEDVCLKSDCESVSEMEPPTDVSMPPNVLPSYGSSITHPLPIGNAIDIFDIDETD</sequence>
<feature type="coiled-coil region" evidence="1">
    <location>
        <begin position="42"/>
        <end position="80"/>
    </location>
</feature>
<name>A0AAV2RGE3_MEGNR</name>
<feature type="region of interest" description="Disordered" evidence="2">
    <location>
        <begin position="177"/>
        <end position="214"/>
    </location>
</feature>
<evidence type="ECO:0000313" key="3">
    <source>
        <dbReference type="EMBL" id="CAL4122412.1"/>
    </source>
</evidence>
<evidence type="ECO:0000256" key="1">
    <source>
        <dbReference type="SAM" id="Coils"/>
    </source>
</evidence>
<dbReference type="EMBL" id="CAXKWB010020096">
    <property type="protein sequence ID" value="CAL4122412.1"/>
    <property type="molecule type" value="Genomic_DNA"/>
</dbReference>
<dbReference type="AlphaFoldDB" id="A0AAV2RGE3"/>
<proteinExistence type="predicted"/>